<evidence type="ECO:0000259" key="3">
    <source>
        <dbReference type="PROSITE" id="PS00745"/>
    </source>
</evidence>
<name>A0A7C5HN72_9CHLB</name>
<dbReference type="Proteomes" id="UP000886058">
    <property type="component" value="Unassembled WGS sequence"/>
</dbReference>
<dbReference type="PROSITE" id="PS00745">
    <property type="entry name" value="RF_PROK_I"/>
    <property type="match status" value="1"/>
</dbReference>
<evidence type="ECO:0000256" key="2">
    <source>
        <dbReference type="SAM" id="MobiDB-lite"/>
    </source>
</evidence>
<comment type="caution">
    <text evidence="4">The sequence shown here is derived from an EMBL/GenBank/DDBJ whole genome shotgun (WGS) entry which is preliminary data.</text>
</comment>
<reference evidence="4" key="1">
    <citation type="journal article" date="2020" name="mSystems">
        <title>Genome- and Community-Level Interaction Insights into Carbon Utilization and Element Cycling Functions of Hydrothermarchaeota in Hydrothermal Sediment.</title>
        <authorList>
            <person name="Zhou Z."/>
            <person name="Liu Y."/>
            <person name="Xu W."/>
            <person name="Pan J."/>
            <person name="Luo Z.H."/>
            <person name="Li M."/>
        </authorList>
    </citation>
    <scope>NUCLEOTIDE SEQUENCE [LARGE SCALE GENOMIC DNA]</scope>
    <source>
        <strain evidence="4">HyVt-633</strain>
    </source>
</reference>
<protein>
    <submittedName>
        <fullName evidence="4">Aminoacyl-tRNA hydrolase</fullName>
        <ecNumber evidence="4">3.1.1.29</ecNumber>
    </submittedName>
</protein>
<dbReference type="AlphaFoldDB" id="A0A7C5HN72"/>
<dbReference type="Pfam" id="PF00472">
    <property type="entry name" value="RF-1"/>
    <property type="match status" value="1"/>
</dbReference>
<proteinExistence type="inferred from homology"/>
<feature type="domain" description="Prokaryotic-type class I peptide chain release factors" evidence="3">
    <location>
        <begin position="22"/>
        <end position="38"/>
    </location>
</feature>
<dbReference type="PANTHER" id="PTHR47814:SF1">
    <property type="entry name" value="PEPTIDYL-TRNA HYDROLASE ARFB"/>
    <property type="match status" value="1"/>
</dbReference>
<accession>A0A7C5HN72</accession>
<dbReference type="GO" id="GO:0043022">
    <property type="term" value="F:ribosome binding"/>
    <property type="evidence" value="ECO:0007669"/>
    <property type="project" value="TreeGrafter"/>
</dbReference>
<dbReference type="PANTHER" id="PTHR47814">
    <property type="entry name" value="PEPTIDYL-TRNA HYDROLASE ARFB"/>
    <property type="match status" value="1"/>
</dbReference>
<feature type="compositionally biased region" description="Basic and acidic residues" evidence="2">
    <location>
        <begin position="115"/>
        <end position="139"/>
    </location>
</feature>
<dbReference type="InterPro" id="IPR045853">
    <property type="entry name" value="Pep_chain_release_fac_I_sf"/>
</dbReference>
<dbReference type="Gene3D" id="3.30.160.20">
    <property type="match status" value="1"/>
</dbReference>
<feature type="region of interest" description="Disordered" evidence="2">
    <location>
        <begin position="100"/>
        <end position="139"/>
    </location>
</feature>
<dbReference type="GO" id="GO:0003747">
    <property type="term" value="F:translation release factor activity"/>
    <property type="evidence" value="ECO:0007669"/>
    <property type="project" value="InterPro"/>
</dbReference>
<evidence type="ECO:0000313" key="4">
    <source>
        <dbReference type="EMBL" id="HHE32400.1"/>
    </source>
</evidence>
<organism evidence="4">
    <name type="scientific">Chlorobaculum parvum</name>
    <dbReference type="NCBI Taxonomy" id="274539"/>
    <lineage>
        <taxon>Bacteria</taxon>
        <taxon>Pseudomonadati</taxon>
        <taxon>Chlorobiota</taxon>
        <taxon>Chlorobiia</taxon>
        <taxon>Chlorobiales</taxon>
        <taxon>Chlorobiaceae</taxon>
        <taxon>Chlorobaculum</taxon>
    </lineage>
</organism>
<evidence type="ECO:0000256" key="1">
    <source>
        <dbReference type="ARBA" id="ARBA00010835"/>
    </source>
</evidence>
<keyword evidence="4" id="KW-0378">Hydrolase</keyword>
<dbReference type="InterPro" id="IPR000352">
    <property type="entry name" value="Pep_chain_release_fac_I"/>
</dbReference>
<sequence>MTLSIARAITVEEREIEIRTMRSQGAGGQNVNKVETAVHLRFDIGASSLPDHIKERLMQLRDRRISKEGIIVMRAQRFRSQEKNRQDALERFQALLRKALAEQKPRKATRPTRSSTEKRLRNKSRKSEIKAARRPVRDE</sequence>
<dbReference type="EC" id="3.1.1.29" evidence="4"/>
<dbReference type="GO" id="GO:0004045">
    <property type="term" value="F:peptidyl-tRNA hydrolase activity"/>
    <property type="evidence" value="ECO:0007669"/>
    <property type="project" value="UniProtKB-EC"/>
</dbReference>
<comment type="similarity">
    <text evidence="1">Belongs to the prokaryotic/mitochondrial release factor family.</text>
</comment>
<dbReference type="NCBIfam" id="NF006718">
    <property type="entry name" value="PRK09256.1"/>
    <property type="match status" value="1"/>
</dbReference>
<gene>
    <name evidence="4" type="ORF">ENL07_07195</name>
</gene>
<dbReference type="GO" id="GO:0072344">
    <property type="term" value="P:rescue of stalled ribosome"/>
    <property type="evidence" value="ECO:0007669"/>
    <property type="project" value="TreeGrafter"/>
</dbReference>
<dbReference type="EMBL" id="DRSQ01000146">
    <property type="protein sequence ID" value="HHE32400.1"/>
    <property type="molecule type" value="Genomic_DNA"/>
</dbReference>
<dbReference type="SUPFAM" id="SSF75620">
    <property type="entry name" value="Release factor"/>
    <property type="match status" value="1"/>
</dbReference>